<dbReference type="RefSeq" id="XP_049263269.1">
    <property type="nucleotide sequence ID" value="XM_049407321.1"/>
</dbReference>
<feature type="transmembrane region" description="Helical" evidence="2">
    <location>
        <begin position="21"/>
        <end position="41"/>
    </location>
</feature>
<evidence type="ECO:0000313" key="4">
    <source>
        <dbReference type="Proteomes" id="UP000694255"/>
    </source>
</evidence>
<dbReference type="Proteomes" id="UP000694255">
    <property type="component" value="Unassembled WGS sequence"/>
</dbReference>
<comment type="caution">
    <text evidence="3">The sequence shown here is derived from an EMBL/GenBank/DDBJ whole genome shotgun (WGS) entry which is preliminary data.</text>
</comment>
<name>A0A8J5QDT4_9ASCO</name>
<dbReference type="AlphaFoldDB" id="A0A8J5QDT4"/>
<evidence type="ECO:0000256" key="1">
    <source>
        <dbReference type="SAM" id="MobiDB-lite"/>
    </source>
</evidence>
<keyword evidence="2" id="KW-1133">Transmembrane helix</keyword>
<sequence>MIGMIFCFVFEDWLEGCGLSLTTWLMFMLSILINGSFIVFIKWGKTFRRMTMAATDSLTSSVQNNAALSVRDDNLDEISDRDTLSNTAEETLPNTVGTENFDSERSGDMGSGKESSGIESFEMVNSEDNTIM</sequence>
<dbReference type="EMBL" id="JAGSYN010000153">
    <property type="protein sequence ID" value="KAG7663036.1"/>
    <property type="molecule type" value="Genomic_DNA"/>
</dbReference>
<evidence type="ECO:0000256" key="2">
    <source>
        <dbReference type="SAM" id="Phobius"/>
    </source>
</evidence>
<proteinExistence type="predicted"/>
<feature type="compositionally biased region" description="Polar residues" evidence="1">
    <location>
        <begin position="84"/>
        <end position="100"/>
    </location>
</feature>
<protein>
    <submittedName>
        <fullName evidence="3">Uncharacterized protein</fullName>
    </submittedName>
</protein>
<keyword evidence="4" id="KW-1185">Reference proteome</keyword>
<keyword evidence="2" id="KW-0472">Membrane</keyword>
<keyword evidence="2" id="KW-0812">Transmembrane</keyword>
<evidence type="ECO:0000313" key="3">
    <source>
        <dbReference type="EMBL" id="KAG7663036.1"/>
    </source>
</evidence>
<dbReference type="GeneID" id="73470263"/>
<reference evidence="3 4" key="1">
    <citation type="journal article" date="2021" name="DNA Res.">
        <title>Genome analysis of Candida subhashii reveals its hybrid nature and dual mitochondrial genome conformations.</title>
        <authorList>
            <person name="Mixao V."/>
            <person name="Hegedusova E."/>
            <person name="Saus E."/>
            <person name="Pryszcz L.P."/>
            <person name="Cillingova A."/>
            <person name="Nosek J."/>
            <person name="Gabaldon T."/>
        </authorList>
    </citation>
    <scope>NUCLEOTIDE SEQUENCE [LARGE SCALE GENOMIC DNA]</scope>
    <source>
        <strain evidence="3 4">CBS 10753</strain>
    </source>
</reference>
<dbReference type="OrthoDB" id="5215911at2759"/>
<feature type="region of interest" description="Disordered" evidence="1">
    <location>
        <begin position="79"/>
        <end position="132"/>
    </location>
</feature>
<accession>A0A8J5QDT4</accession>
<organism evidence="3 4">
    <name type="scientific">[Candida] subhashii</name>
    <dbReference type="NCBI Taxonomy" id="561895"/>
    <lineage>
        <taxon>Eukaryota</taxon>
        <taxon>Fungi</taxon>
        <taxon>Dikarya</taxon>
        <taxon>Ascomycota</taxon>
        <taxon>Saccharomycotina</taxon>
        <taxon>Pichiomycetes</taxon>
        <taxon>Debaryomycetaceae</taxon>
        <taxon>Spathaspora</taxon>
    </lineage>
</organism>
<gene>
    <name evidence="3" type="ORF">J8A68_003463</name>
</gene>